<evidence type="ECO:0000256" key="2">
    <source>
        <dbReference type="ARBA" id="ARBA00023125"/>
    </source>
</evidence>
<dbReference type="InterPro" id="IPR019136">
    <property type="entry name" value="TF_IIIC_su-5_HTH"/>
</dbReference>
<comment type="subcellular location">
    <subcellularLocation>
        <location evidence="1">Nucleus</location>
    </subcellularLocation>
</comment>
<feature type="domain" description="Transcription factor IIIC subunit 5 HTH" evidence="6">
    <location>
        <begin position="226"/>
        <end position="387"/>
    </location>
</feature>
<dbReference type="GO" id="GO:0001002">
    <property type="term" value="F:RNA polymerase III type 1 promoter sequence-specific DNA binding"/>
    <property type="evidence" value="ECO:0007669"/>
    <property type="project" value="TreeGrafter"/>
</dbReference>
<keyword evidence="4" id="KW-0539">Nucleus</keyword>
<protein>
    <submittedName>
        <fullName evidence="8">General transcription factor 3C polypeptide 5</fullName>
    </submittedName>
</protein>
<evidence type="ECO:0000256" key="4">
    <source>
        <dbReference type="ARBA" id="ARBA00023242"/>
    </source>
</evidence>
<dbReference type="AlphaFoldDB" id="A0A482V8K9"/>
<dbReference type="InterPro" id="IPR040454">
    <property type="entry name" value="TF_IIIC_Tfc1/Sfc1"/>
</dbReference>
<dbReference type="InterPro" id="IPR041499">
    <property type="entry name" value="Tfc1/Sfc1_N"/>
</dbReference>
<proteinExistence type="predicted"/>
<evidence type="ECO:0000256" key="3">
    <source>
        <dbReference type="ARBA" id="ARBA00023163"/>
    </source>
</evidence>
<feature type="domain" description="Transcription factor IIIC subunit Tfc1/Sfc1 triple barrel" evidence="7">
    <location>
        <begin position="75"/>
        <end position="182"/>
    </location>
</feature>
<keyword evidence="9" id="KW-1185">Reference proteome</keyword>
<feature type="region of interest" description="Disordered" evidence="5">
    <location>
        <begin position="240"/>
        <end position="270"/>
    </location>
</feature>
<sequence>METEPASKSSIIRPLTASETAQFLKDYKDIFFKSIDKSKKDSENESLYEKINSLSYVHNKIDPNCIIQINKRLVRIEYPGEVRNINKAIETLGGMDNIELSVADHGRKLELHFHPENKYNRPCLADKDFRPGILLKVKKNSPETQPSCSKDQACDGIKYDYVVEGVSVINFSFNRLCDFQYLPLVAKQPENKLSKTEYIYEKIIPPQLPTLEWLIKEDSKKIEQFLLPVRFSHFDSSQSKLNVESSDKNEPKLKLKGMTSAPSKSNPKQQKNVCRIFGKTKQQTSIFVNFKDKEIPTRPLEGALKLLKNRSLEERIERVKQLFEERPIWTKAAIRYNTGLTDEHSKVILPVVAYYFINGPWRISWVKFGYDPRRDPQARIYQTLDYRIRTGESTQLKVSAKRSYAGKTSLFLGPSHVKKVSLKDDMSTKPRPELDERCYVLRPLTIPPARQMFYQLCDLILPEIQEMISELPRNPGSFCHPKNGWLPNNFIENSRKIVNEHVLEAVQRELLEDKKIMQEKASKKEEKKKEGGSSLDYCNQMLSNIKKGIYKNVDLKPVSFIPKDIDLGRLGDDIELISLSSDEENEFTVGEIIQSSIPEKMDDEEDHDDSDVSQSSEEAEIDMDAVREINQMISQSNVKK</sequence>
<evidence type="ECO:0000256" key="1">
    <source>
        <dbReference type="ARBA" id="ARBA00004123"/>
    </source>
</evidence>
<evidence type="ECO:0000256" key="5">
    <source>
        <dbReference type="SAM" id="MobiDB-lite"/>
    </source>
</evidence>
<evidence type="ECO:0000259" key="6">
    <source>
        <dbReference type="Pfam" id="PF09734"/>
    </source>
</evidence>
<dbReference type="GO" id="GO:0006384">
    <property type="term" value="P:transcription initiation at RNA polymerase III promoter"/>
    <property type="evidence" value="ECO:0007669"/>
    <property type="project" value="InterPro"/>
</dbReference>
<dbReference type="Gene3D" id="3.30.200.160">
    <property type="entry name" value="TFIIIC, subcomplex tauA, subunit Sfc1, barrel domain"/>
    <property type="match status" value="1"/>
</dbReference>
<dbReference type="PANTHER" id="PTHR13230:SF5">
    <property type="entry name" value="GENERAL TRANSCRIPTION FACTOR 3C POLYPEPTIDE 5"/>
    <property type="match status" value="1"/>
</dbReference>
<evidence type="ECO:0000259" key="7">
    <source>
        <dbReference type="Pfam" id="PF17682"/>
    </source>
</evidence>
<evidence type="ECO:0000313" key="9">
    <source>
        <dbReference type="Proteomes" id="UP000292052"/>
    </source>
</evidence>
<dbReference type="EMBL" id="QDEB01127591">
    <property type="protein sequence ID" value="RZB39524.1"/>
    <property type="molecule type" value="Genomic_DNA"/>
</dbReference>
<dbReference type="GO" id="GO:0001003">
    <property type="term" value="F:RNA polymerase III type 2 promoter sequence-specific DNA binding"/>
    <property type="evidence" value="ECO:0007669"/>
    <property type="project" value="TreeGrafter"/>
</dbReference>
<dbReference type="GO" id="GO:0000127">
    <property type="term" value="C:transcription factor TFIIIC complex"/>
    <property type="evidence" value="ECO:0007669"/>
    <property type="project" value="InterPro"/>
</dbReference>
<feature type="compositionally biased region" description="Acidic residues" evidence="5">
    <location>
        <begin position="601"/>
        <end position="623"/>
    </location>
</feature>
<dbReference type="STRING" id="1661398.A0A482V8K9"/>
<reference evidence="8 9" key="1">
    <citation type="submission" date="2017-03" db="EMBL/GenBank/DDBJ databases">
        <title>Genome of the blue death feigning beetle - Asbolus verrucosus.</title>
        <authorList>
            <person name="Rider S.D."/>
        </authorList>
    </citation>
    <scope>NUCLEOTIDE SEQUENCE [LARGE SCALE GENOMIC DNA]</scope>
    <source>
        <strain evidence="8">Butters</strain>
        <tissue evidence="8">Head and leg muscle</tissue>
    </source>
</reference>
<keyword evidence="2" id="KW-0238">DNA-binding</keyword>
<dbReference type="GO" id="GO:0005634">
    <property type="term" value="C:nucleus"/>
    <property type="evidence" value="ECO:0007669"/>
    <property type="project" value="UniProtKB-SubCell"/>
</dbReference>
<comment type="caution">
    <text evidence="8">The sequence shown here is derived from an EMBL/GenBank/DDBJ whole genome shotgun (WGS) entry which is preliminary data.</text>
</comment>
<name>A0A482V8K9_ASBVE</name>
<dbReference type="OrthoDB" id="5598268at2759"/>
<accession>A0A482V8K9</accession>
<dbReference type="InterPro" id="IPR042536">
    <property type="entry name" value="TFIIIC_tauA_Sfc1"/>
</dbReference>
<gene>
    <name evidence="8" type="ORF">BDFB_002296</name>
</gene>
<keyword evidence="3" id="KW-0804">Transcription</keyword>
<dbReference type="Proteomes" id="UP000292052">
    <property type="component" value="Unassembled WGS sequence"/>
</dbReference>
<feature type="compositionally biased region" description="Polar residues" evidence="5">
    <location>
        <begin position="260"/>
        <end position="270"/>
    </location>
</feature>
<feature type="region of interest" description="Disordered" evidence="5">
    <location>
        <begin position="594"/>
        <end position="624"/>
    </location>
</feature>
<organism evidence="8 9">
    <name type="scientific">Asbolus verrucosus</name>
    <name type="common">Desert ironclad beetle</name>
    <dbReference type="NCBI Taxonomy" id="1661398"/>
    <lineage>
        <taxon>Eukaryota</taxon>
        <taxon>Metazoa</taxon>
        <taxon>Ecdysozoa</taxon>
        <taxon>Arthropoda</taxon>
        <taxon>Hexapoda</taxon>
        <taxon>Insecta</taxon>
        <taxon>Pterygota</taxon>
        <taxon>Neoptera</taxon>
        <taxon>Endopterygota</taxon>
        <taxon>Coleoptera</taxon>
        <taxon>Polyphaga</taxon>
        <taxon>Cucujiformia</taxon>
        <taxon>Tenebrionidae</taxon>
        <taxon>Pimeliinae</taxon>
        <taxon>Asbolus</taxon>
    </lineage>
</organism>
<dbReference type="PANTHER" id="PTHR13230">
    <property type="entry name" value="GENERAL TRANSCRIPTION FACTOR IIIC, POLYPEPTIDE 5"/>
    <property type="match status" value="1"/>
</dbReference>
<dbReference type="Pfam" id="PF17682">
    <property type="entry name" value="Tau95_N"/>
    <property type="match status" value="1"/>
</dbReference>
<evidence type="ECO:0000313" key="8">
    <source>
        <dbReference type="EMBL" id="RZB39524.1"/>
    </source>
</evidence>
<dbReference type="Pfam" id="PF09734">
    <property type="entry name" value="Tau95"/>
    <property type="match status" value="1"/>
</dbReference>